<reference evidence="1 2" key="1">
    <citation type="submission" date="2019-03" db="EMBL/GenBank/DDBJ databases">
        <title>Genomic Encyclopedia of Type Strains, Phase IV (KMG-IV): sequencing the most valuable type-strain genomes for metagenomic binning, comparative biology and taxonomic classification.</title>
        <authorList>
            <person name="Goeker M."/>
        </authorList>
    </citation>
    <scope>NUCLEOTIDE SEQUENCE [LARGE SCALE GENOMIC DNA]</scope>
    <source>
        <strain evidence="1 2">DSM 9035</strain>
    </source>
</reference>
<name>A0A4R3LVB0_9HYPH</name>
<dbReference type="AlphaFoldDB" id="A0A4R3LVB0"/>
<accession>A0A4R3LVB0</accession>
<protein>
    <submittedName>
        <fullName evidence="1">Uncharacterized protein</fullName>
    </submittedName>
</protein>
<evidence type="ECO:0000313" key="1">
    <source>
        <dbReference type="EMBL" id="TCT02367.1"/>
    </source>
</evidence>
<organism evidence="1 2">
    <name type="scientific">Aquabacter spiritensis</name>
    <dbReference type="NCBI Taxonomy" id="933073"/>
    <lineage>
        <taxon>Bacteria</taxon>
        <taxon>Pseudomonadati</taxon>
        <taxon>Pseudomonadota</taxon>
        <taxon>Alphaproteobacteria</taxon>
        <taxon>Hyphomicrobiales</taxon>
        <taxon>Xanthobacteraceae</taxon>
        <taxon>Aquabacter</taxon>
    </lineage>
</organism>
<dbReference type="EMBL" id="SMAI01000013">
    <property type="protein sequence ID" value="TCT02367.1"/>
    <property type="molecule type" value="Genomic_DNA"/>
</dbReference>
<sequence length="281" mass="28820">MSHGAGSRGAGSRVAGSRTAGGGLPRAGALLLLLLTLGGCASLSQSELHGTYQALVAREQTIQGSGLKPDARREQTDDLTDGFVAVAQDALTLARTSTGVTKVSLSRLVVSASFHAEGRADALALEAAELGTRACAGLSPPEGAPRDCAILLLAPDIIASDAIRAALRDHPPDLAQVEQDRLYVAAVEQKLGAIAALAPSIVVHWQAINGGAGPYRGLAPEARDALGRHVRAAGCRIDNIDTRLAGIAARVPALKPQAEAARAALKPALASFKPFLSSERC</sequence>
<evidence type="ECO:0000313" key="2">
    <source>
        <dbReference type="Proteomes" id="UP000294664"/>
    </source>
</evidence>
<dbReference type="RefSeq" id="WP_132033932.1">
    <property type="nucleotide sequence ID" value="NZ_SMAI01000013.1"/>
</dbReference>
<comment type="caution">
    <text evidence="1">The sequence shown here is derived from an EMBL/GenBank/DDBJ whole genome shotgun (WGS) entry which is preliminary data.</text>
</comment>
<proteinExistence type="predicted"/>
<gene>
    <name evidence="1" type="ORF">EDC64_11310</name>
</gene>
<dbReference type="Proteomes" id="UP000294664">
    <property type="component" value="Unassembled WGS sequence"/>
</dbReference>
<keyword evidence="2" id="KW-1185">Reference proteome</keyword>